<dbReference type="EMBL" id="AP027732">
    <property type="protein sequence ID" value="BDZ50839.1"/>
    <property type="molecule type" value="Genomic_DNA"/>
</dbReference>
<dbReference type="Proteomes" id="UP001321486">
    <property type="component" value="Chromosome"/>
</dbReference>
<name>A0ABM8GQU6_9MICO</name>
<sequence>MAGGEIDLGPVIDPDPFDLRVSLSSLVHWADSQEVRRAVMAAIEFPVDDMPMFLVVNQLSYRGATSPSRLASILGTGRANLTKIAHRLEAAGLIVRVPSQGDERSILLALTPTGRELGERIMANSKKNFEALLAHWSAKDVEVLRRTLARLSKDAQSTTGVG</sequence>
<dbReference type="InterPro" id="IPR039422">
    <property type="entry name" value="MarR/SlyA-like"/>
</dbReference>
<proteinExistence type="predicted"/>
<keyword evidence="3" id="KW-1185">Reference proteome</keyword>
<accession>A0ABM8GQU6</accession>
<dbReference type="PANTHER" id="PTHR33164:SF57">
    <property type="entry name" value="MARR-FAMILY TRANSCRIPTIONAL REGULATOR"/>
    <property type="match status" value="1"/>
</dbReference>
<gene>
    <name evidence="2" type="ORF">GCM10025867_30800</name>
</gene>
<feature type="domain" description="HTH marR-type" evidence="1">
    <location>
        <begin position="16"/>
        <end position="153"/>
    </location>
</feature>
<dbReference type="SUPFAM" id="SSF46785">
    <property type="entry name" value="Winged helix' DNA-binding domain"/>
    <property type="match status" value="1"/>
</dbReference>
<dbReference type="PROSITE" id="PS50995">
    <property type="entry name" value="HTH_MARR_2"/>
    <property type="match status" value="1"/>
</dbReference>
<dbReference type="InterPro" id="IPR000835">
    <property type="entry name" value="HTH_MarR-typ"/>
</dbReference>
<dbReference type="InterPro" id="IPR036388">
    <property type="entry name" value="WH-like_DNA-bd_sf"/>
</dbReference>
<dbReference type="PRINTS" id="PR00598">
    <property type="entry name" value="HTHMARR"/>
</dbReference>
<dbReference type="RefSeq" id="WP_286343759.1">
    <property type="nucleotide sequence ID" value="NZ_AP027732.1"/>
</dbReference>
<evidence type="ECO:0000313" key="2">
    <source>
        <dbReference type="EMBL" id="BDZ50839.1"/>
    </source>
</evidence>
<reference evidence="3" key="1">
    <citation type="journal article" date="2019" name="Int. J. Syst. Evol. Microbiol.">
        <title>The Global Catalogue of Microorganisms (GCM) 10K type strain sequencing project: providing services to taxonomists for standard genome sequencing and annotation.</title>
        <authorList>
            <consortium name="The Broad Institute Genomics Platform"/>
            <consortium name="The Broad Institute Genome Sequencing Center for Infectious Disease"/>
            <person name="Wu L."/>
            <person name="Ma J."/>
        </authorList>
    </citation>
    <scope>NUCLEOTIDE SEQUENCE [LARGE SCALE GENOMIC DNA]</scope>
    <source>
        <strain evidence="3">NBRC 108728</strain>
    </source>
</reference>
<dbReference type="Pfam" id="PF01047">
    <property type="entry name" value="MarR"/>
    <property type="match status" value="1"/>
</dbReference>
<dbReference type="Gene3D" id="1.10.10.10">
    <property type="entry name" value="Winged helix-like DNA-binding domain superfamily/Winged helix DNA-binding domain"/>
    <property type="match status" value="1"/>
</dbReference>
<dbReference type="SMART" id="SM00347">
    <property type="entry name" value="HTH_MARR"/>
    <property type="match status" value="1"/>
</dbReference>
<protein>
    <recommendedName>
        <fullName evidence="1">HTH marR-type domain-containing protein</fullName>
    </recommendedName>
</protein>
<dbReference type="InterPro" id="IPR036390">
    <property type="entry name" value="WH_DNA-bd_sf"/>
</dbReference>
<dbReference type="PANTHER" id="PTHR33164">
    <property type="entry name" value="TRANSCRIPTIONAL REGULATOR, MARR FAMILY"/>
    <property type="match status" value="1"/>
</dbReference>
<evidence type="ECO:0000313" key="3">
    <source>
        <dbReference type="Proteomes" id="UP001321486"/>
    </source>
</evidence>
<evidence type="ECO:0000259" key="1">
    <source>
        <dbReference type="PROSITE" id="PS50995"/>
    </source>
</evidence>
<organism evidence="2 3">
    <name type="scientific">Frondihabitans sucicola</name>
    <dbReference type="NCBI Taxonomy" id="1268041"/>
    <lineage>
        <taxon>Bacteria</taxon>
        <taxon>Bacillati</taxon>
        <taxon>Actinomycetota</taxon>
        <taxon>Actinomycetes</taxon>
        <taxon>Micrococcales</taxon>
        <taxon>Microbacteriaceae</taxon>
        <taxon>Frondihabitans</taxon>
    </lineage>
</organism>